<evidence type="ECO:0000259" key="2">
    <source>
        <dbReference type="Pfam" id="PF03432"/>
    </source>
</evidence>
<comment type="caution">
    <text evidence="3">The sequence shown here is derived from an EMBL/GenBank/DDBJ whole genome shotgun (WGS) entry which is preliminary data.</text>
</comment>
<dbReference type="OrthoDB" id="4382201at2"/>
<name>A0A2T0YAT0_9MICC</name>
<organism evidence="3 4">
    <name type="scientific">Nesterenkonia sandarakina</name>
    <dbReference type="NCBI Taxonomy" id="272918"/>
    <lineage>
        <taxon>Bacteria</taxon>
        <taxon>Bacillati</taxon>
        <taxon>Actinomycetota</taxon>
        <taxon>Actinomycetes</taxon>
        <taxon>Micrococcales</taxon>
        <taxon>Micrococcaceae</taxon>
        <taxon>Nesterenkonia</taxon>
    </lineage>
</organism>
<dbReference type="AlphaFoldDB" id="A0A2T0YAT0"/>
<feature type="region of interest" description="Disordered" evidence="1">
    <location>
        <begin position="482"/>
        <end position="530"/>
    </location>
</feature>
<dbReference type="InterPro" id="IPR005094">
    <property type="entry name" value="Endonuclease_MobA/VirD2"/>
</dbReference>
<evidence type="ECO:0000313" key="4">
    <source>
        <dbReference type="Proteomes" id="UP000238217"/>
    </source>
</evidence>
<accession>A0A2T0YAT0</accession>
<proteinExistence type="predicted"/>
<gene>
    <name evidence="3" type="ORF">BCL67_13110</name>
</gene>
<keyword evidence="4" id="KW-1185">Reference proteome</keyword>
<feature type="domain" description="MobA/VirD2-like nuclease" evidence="2">
    <location>
        <begin position="70"/>
        <end position="190"/>
    </location>
</feature>
<evidence type="ECO:0000313" key="3">
    <source>
        <dbReference type="EMBL" id="PRZ11779.1"/>
    </source>
</evidence>
<evidence type="ECO:0000256" key="1">
    <source>
        <dbReference type="SAM" id="MobiDB-lite"/>
    </source>
</evidence>
<sequence>MMPNITRGGRMAGLVVYLSGPGRANEHTNPQLIAGDELVTFAVPTGKTLSTDDALDIANVLDEPRKMHGTQIQAPVREYDEEQGQYVTTGKKDAHVWHCSLSLKENEGELSAEKWAEIAHDFVERMGFKDPDGEKTSRWAAIHHGASKNGNDHIHIAVQLVREDGTKAGVHNDFKRAQQASNEIEKKHNLVVLASREHEYGISGDKPAEVARAHSQGTTVTDRAELRRRARACLATASSQGEYIKHLHDMGVHVQPRFAKGDGTKIEGYRLALPSTPKEQGGDGRQIWYSPSKLDKSLAWPRVEERFGDAGQREAVTLMHQIRDKTVAQPQTISKLHDLSPAAYDKLISGKVGPDTMANIYARVSLTVEKSKHGPSAQLSDNFSRVAWSMRHYELPPEVLYKQRNTQQGTTRGIGQARQQWRLATQAGKRDPIKGWLAILQQANRVSRVLTTTNLNRERAQLAIAAHKGIDAAETIRTQRHAELSAKKAGSTPSKGPNTLHPLTYTERTKGTGRDEPQRGAKGTDKGYER</sequence>
<feature type="compositionally biased region" description="Basic and acidic residues" evidence="1">
    <location>
        <begin position="507"/>
        <end position="530"/>
    </location>
</feature>
<dbReference type="Pfam" id="PF03432">
    <property type="entry name" value="Relaxase"/>
    <property type="match status" value="1"/>
</dbReference>
<reference evidence="3 4" key="1">
    <citation type="submission" date="2018-03" db="EMBL/GenBank/DDBJ databases">
        <title>Comparative analysis of microorganisms from saline springs in Andes Mountain Range, Colombia.</title>
        <authorList>
            <person name="Rubin E."/>
        </authorList>
    </citation>
    <scope>NUCLEOTIDE SEQUENCE [LARGE SCALE GENOMIC DNA]</scope>
    <source>
        <strain evidence="3 4">CG 35</strain>
    </source>
</reference>
<dbReference type="Proteomes" id="UP000238217">
    <property type="component" value="Unassembled WGS sequence"/>
</dbReference>
<dbReference type="RefSeq" id="WP_106124107.1">
    <property type="nucleotide sequence ID" value="NZ_PVTY01000031.1"/>
</dbReference>
<dbReference type="EMBL" id="PVTY01000031">
    <property type="protein sequence ID" value="PRZ11779.1"/>
    <property type="molecule type" value="Genomic_DNA"/>
</dbReference>
<protein>
    <submittedName>
        <fullName evidence="3">Relaxase/mobilization nuclease-like protein</fullName>
    </submittedName>
</protein>